<dbReference type="HAMAP" id="MF_01589">
    <property type="entry name" value="Cx_SAM_synthase"/>
    <property type="match status" value="1"/>
</dbReference>
<dbReference type="CDD" id="cd02440">
    <property type="entry name" value="AdoMet_MTases"/>
    <property type="match status" value="1"/>
</dbReference>
<comment type="subunit">
    <text evidence="3">Homodimer.</text>
</comment>
<protein>
    <recommendedName>
        <fullName evidence="3">Carboxy-S-adenosyl-L-methionine synthase</fullName>
        <shortName evidence="3">Cx-SAM synthase</shortName>
        <ecNumber evidence="3">2.1.3.-</ecNumber>
    </recommendedName>
</protein>
<dbReference type="GO" id="GO:0002098">
    <property type="term" value="P:tRNA wobble uridine modification"/>
    <property type="evidence" value="ECO:0007669"/>
    <property type="project" value="InterPro"/>
</dbReference>
<dbReference type="EMBL" id="SHAH01000002">
    <property type="protein sequence ID" value="RZO78244.1"/>
    <property type="molecule type" value="Genomic_DNA"/>
</dbReference>
<dbReference type="SUPFAM" id="SSF53335">
    <property type="entry name" value="S-adenosyl-L-methionine-dependent methyltransferases"/>
    <property type="match status" value="1"/>
</dbReference>
<feature type="domain" description="Methyltransferase" evidence="5">
    <location>
        <begin position="63"/>
        <end position="160"/>
    </location>
</feature>
<dbReference type="InterPro" id="IPR029063">
    <property type="entry name" value="SAM-dependent_MTases_sf"/>
</dbReference>
<feature type="binding site" evidence="3 4">
    <location>
        <position position="42"/>
    </location>
    <ligand>
        <name>S-adenosyl-L-methionine</name>
        <dbReference type="ChEBI" id="CHEBI:59789"/>
    </ligand>
</feature>
<feature type="binding site" evidence="3">
    <location>
        <begin position="119"/>
        <end position="120"/>
    </location>
    <ligand>
        <name>S-adenosyl-L-methionine</name>
        <dbReference type="ChEBI" id="CHEBI:59789"/>
    </ligand>
</feature>
<evidence type="ECO:0000313" key="7">
    <source>
        <dbReference type="Proteomes" id="UP000320404"/>
    </source>
</evidence>
<dbReference type="Gene3D" id="3.40.50.150">
    <property type="entry name" value="Vaccinia Virus protein VP39"/>
    <property type="match status" value="1"/>
</dbReference>
<dbReference type="PANTHER" id="PTHR43861:SF2">
    <property type="entry name" value="CARBOXY-S-ADENOSYL-L-METHIONINE SYNTHASE"/>
    <property type="match status" value="1"/>
</dbReference>
<comment type="caution">
    <text evidence="6">The sequence shown here is derived from an EMBL/GenBank/DDBJ whole genome shotgun (WGS) entry which is preliminary data.</text>
</comment>
<name>A0A520S726_9GAMM</name>
<comment type="function">
    <text evidence="3">Catalyzes the conversion of S-adenosyl-L-methionine (SAM) to carboxy-S-adenosyl-L-methionine (Cx-SAM).</text>
</comment>
<keyword evidence="2 3" id="KW-0949">S-adenosyl-L-methionine</keyword>
<dbReference type="Pfam" id="PF13649">
    <property type="entry name" value="Methyltransf_25"/>
    <property type="match status" value="1"/>
</dbReference>
<dbReference type="AlphaFoldDB" id="A0A520S726"/>
<dbReference type="InterPro" id="IPR041698">
    <property type="entry name" value="Methyltransf_25"/>
</dbReference>
<keyword evidence="1 3" id="KW-0808">Transferase</keyword>
<sequence length="244" mass="27396">MPEFDQSKDQLFTQQRVAGDFVFDENVAAVFDDMINRSVPGYRTIISMIGVMASRYCQEGSVIYDLGCSLGAASFAMAEQVDCNSCSIHAVDNSAAMIARLDKRLRESDGYQIKTQCEDLANIEISNASVVVLNFTLQFVPQASRDALIQMIYTGLNPGGVLIISEKIVFPDPELNELFIDLYYNFKEQMGYSKLEISQKRTALENVLVPETLAQHRQRLTDAGFRALDVWFQCFNFASMVAFK</sequence>
<dbReference type="PIRSF" id="PIRSF006325">
    <property type="entry name" value="MeTrfase_bac"/>
    <property type="match status" value="1"/>
</dbReference>
<gene>
    <name evidence="3 6" type="primary">cmoA</name>
    <name evidence="6" type="ORF">EVA69_00325</name>
</gene>
<evidence type="ECO:0000256" key="1">
    <source>
        <dbReference type="ARBA" id="ARBA00022679"/>
    </source>
</evidence>
<comment type="similarity">
    <text evidence="3">Belongs to the class I-like SAM-binding methyltransferase superfamily. Cx-SAM synthase family.</text>
</comment>
<dbReference type="PANTHER" id="PTHR43861">
    <property type="entry name" value="TRANS-ACONITATE 2-METHYLTRANSFERASE-RELATED"/>
    <property type="match status" value="1"/>
</dbReference>
<dbReference type="EC" id="2.1.3.-" evidence="3"/>
<comment type="catalytic activity">
    <reaction evidence="3">
        <text>prephenate + S-adenosyl-L-methionine = carboxy-S-adenosyl-L-methionine + 3-phenylpyruvate + H2O</text>
        <dbReference type="Rhea" id="RHEA:51692"/>
        <dbReference type="ChEBI" id="CHEBI:15377"/>
        <dbReference type="ChEBI" id="CHEBI:18005"/>
        <dbReference type="ChEBI" id="CHEBI:29934"/>
        <dbReference type="ChEBI" id="CHEBI:59789"/>
        <dbReference type="ChEBI" id="CHEBI:134278"/>
    </reaction>
</comment>
<evidence type="ECO:0000256" key="4">
    <source>
        <dbReference type="PIRSR" id="PIRSR006325-1"/>
    </source>
</evidence>
<evidence type="ECO:0000256" key="2">
    <source>
        <dbReference type="ARBA" id="ARBA00022691"/>
    </source>
</evidence>
<feature type="binding site" evidence="3">
    <location>
        <position position="201"/>
    </location>
    <ligand>
        <name>S-adenosyl-L-methionine</name>
        <dbReference type="ChEBI" id="CHEBI:59789"/>
    </ligand>
</feature>
<dbReference type="GO" id="GO:0016743">
    <property type="term" value="F:carboxyl- or carbamoyltransferase activity"/>
    <property type="evidence" value="ECO:0007669"/>
    <property type="project" value="UniProtKB-UniRule"/>
</dbReference>
<evidence type="ECO:0000256" key="3">
    <source>
        <dbReference type="HAMAP-Rule" id="MF_01589"/>
    </source>
</evidence>
<feature type="binding site" evidence="3 4">
    <location>
        <position position="134"/>
    </location>
    <ligand>
        <name>S-adenosyl-L-methionine</name>
        <dbReference type="ChEBI" id="CHEBI:59789"/>
    </ligand>
</feature>
<evidence type="ECO:0000313" key="6">
    <source>
        <dbReference type="EMBL" id="RZO78244.1"/>
    </source>
</evidence>
<evidence type="ECO:0000259" key="5">
    <source>
        <dbReference type="Pfam" id="PF13649"/>
    </source>
</evidence>
<feature type="binding site" evidence="3 4">
    <location>
        <begin position="67"/>
        <end position="69"/>
    </location>
    <ligand>
        <name>S-adenosyl-L-methionine</name>
        <dbReference type="ChEBI" id="CHEBI:59789"/>
    </ligand>
</feature>
<dbReference type="GO" id="GO:1904047">
    <property type="term" value="F:S-adenosyl-L-methionine binding"/>
    <property type="evidence" value="ECO:0007669"/>
    <property type="project" value="UniProtKB-UniRule"/>
</dbReference>
<reference evidence="6 7" key="1">
    <citation type="submission" date="2019-02" db="EMBL/GenBank/DDBJ databases">
        <title>Prokaryotic population dynamics and viral predation in marine succession experiment using metagenomics: the confinement effect.</title>
        <authorList>
            <person name="Haro-Moreno J.M."/>
            <person name="Rodriguez-Valera F."/>
            <person name="Lopez-Perez M."/>
        </authorList>
    </citation>
    <scope>NUCLEOTIDE SEQUENCE [LARGE SCALE GENOMIC DNA]</scope>
    <source>
        <strain evidence="6">MED-G158</strain>
    </source>
</reference>
<organism evidence="6 7">
    <name type="scientific">OM182 bacterium</name>
    <dbReference type="NCBI Taxonomy" id="2510334"/>
    <lineage>
        <taxon>Bacteria</taxon>
        <taxon>Pseudomonadati</taxon>
        <taxon>Pseudomonadota</taxon>
        <taxon>Gammaproteobacteria</taxon>
        <taxon>OMG group</taxon>
        <taxon>OM182 clade</taxon>
    </lineage>
</organism>
<dbReference type="InterPro" id="IPR005271">
    <property type="entry name" value="CmoA"/>
</dbReference>
<feature type="binding site" evidence="3 4">
    <location>
        <begin position="92"/>
        <end position="93"/>
    </location>
    <ligand>
        <name>S-adenosyl-L-methionine</name>
        <dbReference type="ChEBI" id="CHEBI:59789"/>
    </ligand>
</feature>
<accession>A0A520S726</accession>
<proteinExistence type="inferred from homology"/>
<dbReference type="NCBIfam" id="TIGR00740">
    <property type="entry name" value="carboxy-S-adenosyl-L-methionine synthase CmoA"/>
    <property type="match status" value="1"/>
</dbReference>
<dbReference type="Proteomes" id="UP000320404">
    <property type="component" value="Unassembled WGS sequence"/>
</dbReference>